<keyword evidence="6 8" id="KW-0460">Magnesium</keyword>
<comment type="caution">
    <text evidence="12">The sequence shown here is derived from an EMBL/GenBank/DDBJ whole genome shotgun (WGS) entry which is preliminary data.</text>
</comment>
<dbReference type="Gene3D" id="3.40.50.620">
    <property type="entry name" value="HUPs"/>
    <property type="match status" value="1"/>
</dbReference>
<protein>
    <recommendedName>
        <fullName evidence="8 10">NH(3)-dependent NAD(+) synthetase</fullName>
        <ecNumber evidence="8 10">6.3.1.5</ecNumber>
    </recommendedName>
</protein>
<dbReference type="InterPro" id="IPR022310">
    <property type="entry name" value="NAD/GMP_synthase"/>
</dbReference>
<feature type="binding site" evidence="8">
    <location>
        <position position="179"/>
    </location>
    <ligand>
        <name>deamido-NAD(+)</name>
        <dbReference type="ChEBI" id="CHEBI:58437"/>
        <note>ligand shared between two neighboring subunits</note>
    </ligand>
</feature>
<comment type="catalytic activity">
    <reaction evidence="8 10">
        <text>deamido-NAD(+) + NH4(+) + ATP = AMP + diphosphate + NAD(+) + H(+)</text>
        <dbReference type="Rhea" id="RHEA:21188"/>
        <dbReference type="ChEBI" id="CHEBI:15378"/>
        <dbReference type="ChEBI" id="CHEBI:28938"/>
        <dbReference type="ChEBI" id="CHEBI:30616"/>
        <dbReference type="ChEBI" id="CHEBI:33019"/>
        <dbReference type="ChEBI" id="CHEBI:57540"/>
        <dbReference type="ChEBI" id="CHEBI:58437"/>
        <dbReference type="ChEBI" id="CHEBI:456215"/>
        <dbReference type="EC" id="6.3.1.5"/>
    </reaction>
</comment>
<reference evidence="12 13" key="1">
    <citation type="submission" date="2021-01" db="EMBL/GenBank/DDBJ databases">
        <title>Genomic Encyclopedia of Type Strains, Phase IV (KMG-IV): sequencing the most valuable type-strain genomes for metagenomic binning, comparative biology and taxonomic classification.</title>
        <authorList>
            <person name="Goeker M."/>
        </authorList>
    </citation>
    <scope>NUCLEOTIDE SEQUENCE [LARGE SCALE GENOMIC DNA]</scope>
    <source>
        <strain evidence="12 13">DSM 25540</strain>
    </source>
</reference>
<dbReference type="EC" id="6.3.1.5" evidence="8 10"/>
<evidence type="ECO:0000256" key="9">
    <source>
        <dbReference type="RuleBase" id="RU003811"/>
    </source>
</evidence>
<comment type="pathway">
    <text evidence="8">Cofactor biosynthesis; NAD(+) biosynthesis; NAD(+) from deamido-NAD(+) (ammonia route): step 1/1.</text>
</comment>
<dbReference type="EMBL" id="JAFBEC010000004">
    <property type="protein sequence ID" value="MBM7632699.1"/>
    <property type="molecule type" value="Genomic_DNA"/>
</dbReference>
<evidence type="ECO:0000313" key="13">
    <source>
        <dbReference type="Proteomes" id="UP000741863"/>
    </source>
</evidence>
<dbReference type="CDD" id="cd00553">
    <property type="entry name" value="NAD_synthase"/>
    <property type="match status" value="1"/>
</dbReference>
<keyword evidence="2 8" id="KW-0436">Ligase</keyword>
<dbReference type="InterPro" id="IPR003694">
    <property type="entry name" value="NAD_synthase"/>
</dbReference>
<feature type="binding site" description="in other chain" evidence="8">
    <location>
        <position position="139"/>
    </location>
    <ligand>
        <name>deamido-NAD(+)</name>
        <dbReference type="ChEBI" id="CHEBI:58437"/>
        <note>ligand shared between two neighboring subunits</note>
    </ligand>
</feature>
<organism evidence="12 13">
    <name type="scientific">Geomicrobium sediminis</name>
    <dbReference type="NCBI Taxonomy" id="1347788"/>
    <lineage>
        <taxon>Bacteria</taxon>
        <taxon>Bacillati</taxon>
        <taxon>Bacillota</taxon>
        <taxon>Bacilli</taxon>
        <taxon>Bacillales</taxon>
        <taxon>Geomicrobium</taxon>
    </lineage>
</organism>
<keyword evidence="13" id="KW-1185">Reference proteome</keyword>
<feature type="binding site" evidence="8">
    <location>
        <position position="159"/>
    </location>
    <ligand>
        <name>ATP</name>
        <dbReference type="ChEBI" id="CHEBI:30616"/>
    </ligand>
</feature>
<comment type="similarity">
    <text evidence="1 8 9">Belongs to the NAD synthetase family.</text>
</comment>
<feature type="domain" description="NAD/GMP synthase" evidence="11">
    <location>
        <begin position="23"/>
        <end position="264"/>
    </location>
</feature>
<evidence type="ECO:0000256" key="7">
    <source>
        <dbReference type="ARBA" id="ARBA00023027"/>
    </source>
</evidence>
<evidence type="ECO:0000256" key="4">
    <source>
        <dbReference type="ARBA" id="ARBA00022741"/>
    </source>
</evidence>
<name>A0ABS2PBL4_9BACL</name>
<feature type="binding site" evidence="8">
    <location>
        <begin position="44"/>
        <end position="51"/>
    </location>
    <ligand>
        <name>ATP</name>
        <dbReference type="ChEBI" id="CHEBI:30616"/>
    </ligand>
</feature>
<feature type="binding site" evidence="8">
    <location>
        <position position="50"/>
    </location>
    <ligand>
        <name>Mg(2+)</name>
        <dbReference type="ChEBI" id="CHEBI:18420"/>
    </ligand>
</feature>
<dbReference type="InterPro" id="IPR014729">
    <property type="entry name" value="Rossmann-like_a/b/a_fold"/>
</dbReference>
<evidence type="ECO:0000256" key="2">
    <source>
        <dbReference type="ARBA" id="ARBA00022598"/>
    </source>
</evidence>
<keyword evidence="4 8" id="KW-0547">Nucleotide-binding</keyword>
<keyword evidence="3 8" id="KW-0479">Metal-binding</keyword>
<evidence type="ECO:0000256" key="10">
    <source>
        <dbReference type="RuleBase" id="RU003812"/>
    </source>
</evidence>
<evidence type="ECO:0000256" key="1">
    <source>
        <dbReference type="ARBA" id="ARBA00005859"/>
    </source>
</evidence>
<dbReference type="Pfam" id="PF02540">
    <property type="entry name" value="NAD_synthase"/>
    <property type="match status" value="1"/>
</dbReference>
<feature type="binding site" evidence="8">
    <location>
        <position position="164"/>
    </location>
    <ligand>
        <name>Mg(2+)</name>
        <dbReference type="ChEBI" id="CHEBI:18420"/>
    </ligand>
</feature>
<feature type="binding site" evidence="8">
    <location>
        <position position="188"/>
    </location>
    <ligand>
        <name>ATP</name>
        <dbReference type="ChEBI" id="CHEBI:30616"/>
    </ligand>
</feature>
<dbReference type="NCBIfam" id="NF001979">
    <property type="entry name" value="PRK00768.1"/>
    <property type="match status" value="1"/>
</dbReference>
<dbReference type="HAMAP" id="MF_00193">
    <property type="entry name" value="NadE_ammonia_dep"/>
    <property type="match status" value="1"/>
</dbReference>
<proteinExistence type="inferred from homology"/>
<evidence type="ECO:0000259" key="11">
    <source>
        <dbReference type="Pfam" id="PF02540"/>
    </source>
</evidence>
<feature type="binding site" description="in other chain" evidence="8">
    <location>
        <begin position="259"/>
        <end position="260"/>
    </location>
    <ligand>
        <name>deamido-NAD(+)</name>
        <dbReference type="ChEBI" id="CHEBI:58437"/>
        <note>ligand shared between two neighboring subunits</note>
    </ligand>
</feature>
<keyword evidence="7 8" id="KW-0520">NAD</keyword>
<dbReference type="Proteomes" id="UP000741863">
    <property type="component" value="Unassembled WGS sequence"/>
</dbReference>
<gene>
    <name evidence="8" type="primary">nadE</name>
    <name evidence="12" type="ORF">JOD17_001793</name>
</gene>
<dbReference type="PANTHER" id="PTHR23090">
    <property type="entry name" value="NH 3 /GLUTAMINE-DEPENDENT NAD + SYNTHETASE"/>
    <property type="match status" value="1"/>
</dbReference>
<feature type="binding site" evidence="8">
    <location>
        <position position="210"/>
    </location>
    <ligand>
        <name>ATP</name>
        <dbReference type="ChEBI" id="CHEBI:30616"/>
    </ligand>
</feature>
<comment type="function">
    <text evidence="8">Catalyzes the ATP-dependent amidation of deamido-NAD to form NAD. Uses ammonia as a nitrogen source.</text>
</comment>
<evidence type="ECO:0000256" key="3">
    <source>
        <dbReference type="ARBA" id="ARBA00022723"/>
    </source>
</evidence>
<evidence type="ECO:0000256" key="6">
    <source>
        <dbReference type="ARBA" id="ARBA00022842"/>
    </source>
</evidence>
<keyword evidence="5 8" id="KW-0067">ATP-binding</keyword>
<comment type="subunit">
    <text evidence="8">Homodimer.</text>
</comment>
<feature type="binding site" description="in other chain" evidence="8">
    <location>
        <position position="172"/>
    </location>
    <ligand>
        <name>deamido-NAD(+)</name>
        <dbReference type="ChEBI" id="CHEBI:58437"/>
        <note>ligand shared between two neighboring subunits</note>
    </ligand>
</feature>
<dbReference type="NCBIfam" id="TIGR00552">
    <property type="entry name" value="nadE"/>
    <property type="match status" value="1"/>
</dbReference>
<evidence type="ECO:0000313" key="12">
    <source>
        <dbReference type="EMBL" id="MBM7632699.1"/>
    </source>
</evidence>
<evidence type="ECO:0000256" key="5">
    <source>
        <dbReference type="ARBA" id="ARBA00022840"/>
    </source>
</evidence>
<dbReference type="GO" id="GO:0008795">
    <property type="term" value="F:NAD+ synthase activity"/>
    <property type="evidence" value="ECO:0007669"/>
    <property type="project" value="UniProtKB-EC"/>
</dbReference>
<sequence>MNQASIQQALEVESTIDPKEQYTKRKQFVKDYLTKTGTKGFVLGISGGQDSTLLGKMAQEAVREMREETGDESYTFLALRLPYGVQHDEDDAVRAVEFINPDQLLTVNVKQAVDASVAAFEEASGKKMSDFIKGNTKARERMKVHYDFAASHQLLVIGTDHAAEAITGFFTKFGDGACDLTPLFGLTKRQGRSVLRWLDAPKETYEKVPTADLEDDRPGLSDEEALGLTYEQIDDFLEGKSVTKDVEEKLISLYKKTEHKRQGPVTPTDTWWKQL</sequence>
<evidence type="ECO:0000256" key="8">
    <source>
        <dbReference type="HAMAP-Rule" id="MF_00193"/>
    </source>
</evidence>
<accession>A0ABS2PBL4</accession>
<dbReference type="RefSeq" id="WP_204697051.1">
    <property type="nucleotide sequence ID" value="NZ_JAFBEC010000004.1"/>
</dbReference>
<dbReference type="SUPFAM" id="SSF52402">
    <property type="entry name" value="Adenine nucleotide alpha hydrolases-like"/>
    <property type="match status" value="1"/>
</dbReference>
<dbReference type="InterPro" id="IPR022926">
    <property type="entry name" value="NH(3)-dep_NAD(+)_synth"/>
</dbReference>
<dbReference type="PANTHER" id="PTHR23090:SF7">
    <property type="entry name" value="NH(3)-DEPENDENT NAD(+) SYNTHETASE"/>
    <property type="match status" value="1"/>
</dbReference>